<dbReference type="EnsemblPlants" id="QL01p003716:mrna">
    <property type="protein sequence ID" value="QL01p003716:mrna"/>
    <property type="gene ID" value="QL01p003716"/>
</dbReference>
<feature type="compositionally biased region" description="Low complexity" evidence="1">
    <location>
        <begin position="165"/>
        <end position="175"/>
    </location>
</feature>
<protein>
    <recommendedName>
        <fullName evidence="4">PLATZ transcription factor family protein</fullName>
    </recommendedName>
</protein>
<feature type="region of interest" description="Disordered" evidence="1">
    <location>
        <begin position="158"/>
        <end position="199"/>
    </location>
</feature>
<keyword evidence="3" id="KW-1185">Reference proteome</keyword>
<evidence type="ECO:0000313" key="3">
    <source>
        <dbReference type="Proteomes" id="UP000594261"/>
    </source>
</evidence>
<reference evidence="2 3" key="1">
    <citation type="journal article" date="2016" name="G3 (Bethesda)">
        <title>First Draft Assembly and Annotation of the Genome of a California Endemic Oak Quercus lobata Nee (Fagaceae).</title>
        <authorList>
            <person name="Sork V.L."/>
            <person name="Fitz-Gibbon S.T."/>
            <person name="Puiu D."/>
            <person name="Crepeau M."/>
            <person name="Gugger P.F."/>
            <person name="Sherman R."/>
            <person name="Stevens K."/>
            <person name="Langley C.H."/>
            <person name="Pellegrini M."/>
            <person name="Salzberg S.L."/>
        </authorList>
    </citation>
    <scope>NUCLEOTIDE SEQUENCE [LARGE SCALE GENOMIC DNA]</scope>
    <source>
        <strain evidence="2 3">cv. SW786</strain>
    </source>
</reference>
<accession>A0A7N2QX00</accession>
<dbReference type="InParanoid" id="A0A7N2QX00"/>
<dbReference type="Proteomes" id="UP000594261">
    <property type="component" value="Chromosome 1"/>
</dbReference>
<proteinExistence type="predicted"/>
<reference evidence="2" key="2">
    <citation type="submission" date="2021-01" db="UniProtKB">
        <authorList>
            <consortium name="EnsemblPlants"/>
        </authorList>
    </citation>
    <scope>IDENTIFICATION</scope>
</reference>
<dbReference type="InterPro" id="IPR006734">
    <property type="entry name" value="PLATZ"/>
</dbReference>
<sequence length="199" mass="22863">MKNQETGDEENNRWPPWLKALLGESFFEKCKSHRVCRLKSGCNRYCLDCMDGALCSISIKDHEDHHIVQIRKSTNQEVIRVCDFQKILDLTGIKRGIINGDKVVFLRKHIKRKAQFIISEEDFTNKCEACWCRIPVPFFFCSLSCRMGGPKNFQKKKRHSAAMVSDSDSLYSGSSHGREKSKVQGTKRRKGIPHRAPMG</sequence>
<dbReference type="PANTHER" id="PTHR31065">
    <property type="entry name" value="PLATZ TRANSCRIPTION FACTOR FAMILY PROTEIN"/>
    <property type="match status" value="1"/>
</dbReference>
<dbReference type="EMBL" id="LRBV02000001">
    <property type="status" value="NOT_ANNOTATED_CDS"/>
    <property type="molecule type" value="Genomic_DNA"/>
</dbReference>
<organism evidence="2 3">
    <name type="scientific">Quercus lobata</name>
    <name type="common">Valley oak</name>
    <dbReference type="NCBI Taxonomy" id="97700"/>
    <lineage>
        <taxon>Eukaryota</taxon>
        <taxon>Viridiplantae</taxon>
        <taxon>Streptophyta</taxon>
        <taxon>Embryophyta</taxon>
        <taxon>Tracheophyta</taxon>
        <taxon>Spermatophyta</taxon>
        <taxon>Magnoliopsida</taxon>
        <taxon>eudicotyledons</taxon>
        <taxon>Gunneridae</taxon>
        <taxon>Pentapetalae</taxon>
        <taxon>rosids</taxon>
        <taxon>fabids</taxon>
        <taxon>Fagales</taxon>
        <taxon>Fagaceae</taxon>
        <taxon>Quercus</taxon>
    </lineage>
</organism>
<dbReference type="Pfam" id="PF04640">
    <property type="entry name" value="PLATZ"/>
    <property type="match status" value="1"/>
</dbReference>
<evidence type="ECO:0008006" key="4">
    <source>
        <dbReference type="Google" id="ProtNLM"/>
    </source>
</evidence>
<evidence type="ECO:0000256" key="1">
    <source>
        <dbReference type="SAM" id="MobiDB-lite"/>
    </source>
</evidence>
<dbReference type="PANTHER" id="PTHR31065:SF48">
    <property type="entry name" value="PLATZ TRANSCRIPTION FACTOR FAMILY PROTEIN"/>
    <property type="match status" value="1"/>
</dbReference>
<evidence type="ECO:0000313" key="2">
    <source>
        <dbReference type="EnsemblPlants" id="QL01p003716:mrna"/>
    </source>
</evidence>
<dbReference type="Gramene" id="QL01p003716:mrna">
    <property type="protein sequence ID" value="QL01p003716:mrna"/>
    <property type="gene ID" value="QL01p003716"/>
</dbReference>
<dbReference type="AlphaFoldDB" id="A0A7N2QX00"/>
<name>A0A7N2QX00_QUELO</name>